<proteinExistence type="inferred from homology"/>
<dbReference type="PANTHER" id="PTHR30408">
    <property type="entry name" value="TYPE-1 RESTRICTION ENZYME ECOKI SPECIFICITY PROTEIN"/>
    <property type="match status" value="1"/>
</dbReference>
<protein>
    <recommendedName>
        <fullName evidence="5">Type I restriction modification DNA specificity domain-containing protein</fullName>
    </recommendedName>
</protein>
<evidence type="ECO:0000256" key="3">
    <source>
        <dbReference type="ARBA" id="ARBA00023125"/>
    </source>
</evidence>
<gene>
    <name evidence="6" type="ORF">PSECIP111951_02912</name>
</gene>
<dbReference type="InterPro" id="IPR052021">
    <property type="entry name" value="Type-I_RS_S_subunit"/>
</dbReference>
<dbReference type="CDD" id="cd17293">
    <property type="entry name" value="RMtype1_S_Ppo21ORF8840P_TRD1-CR1_like"/>
    <property type="match status" value="1"/>
</dbReference>
<reference evidence="6 7" key="1">
    <citation type="submission" date="2022-07" db="EMBL/GenBank/DDBJ databases">
        <authorList>
            <person name="Criscuolo A."/>
        </authorList>
    </citation>
    <scope>NUCLEOTIDE SEQUENCE [LARGE SCALE GENOMIC DNA]</scope>
    <source>
        <strain evidence="7">CIP 111951</strain>
    </source>
</reference>
<dbReference type="Proteomes" id="UP001152485">
    <property type="component" value="Unassembled WGS sequence"/>
</dbReference>
<keyword evidence="3" id="KW-0238">DNA-binding</keyword>
<dbReference type="InterPro" id="IPR000055">
    <property type="entry name" value="Restrct_endonuc_typeI_TRD"/>
</dbReference>
<name>A0ABM9GKL7_9GAMM</name>
<evidence type="ECO:0000313" key="6">
    <source>
        <dbReference type="EMBL" id="CAH9063483.1"/>
    </source>
</evidence>
<evidence type="ECO:0000256" key="1">
    <source>
        <dbReference type="ARBA" id="ARBA00010923"/>
    </source>
</evidence>
<evidence type="ECO:0000256" key="4">
    <source>
        <dbReference type="SAM" id="Coils"/>
    </source>
</evidence>
<feature type="coiled-coil region" evidence="4">
    <location>
        <begin position="157"/>
        <end position="184"/>
    </location>
</feature>
<feature type="domain" description="Type I restriction modification DNA specificity" evidence="5">
    <location>
        <begin position="28"/>
        <end position="163"/>
    </location>
</feature>
<evidence type="ECO:0000259" key="5">
    <source>
        <dbReference type="Pfam" id="PF01420"/>
    </source>
</evidence>
<dbReference type="PANTHER" id="PTHR30408:SF12">
    <property type="entry name" value="TYPE I RESTRICTION ENZYME MJAVIII SPECIFICITY SUBUNIT"/>
    <property type="match status" value="1"/>
</dbReference>
<dbReference type="RefSeq" id="WP_261594214.1">
    <property type="nucleotide sequence ID" value="NZ_CAMAPD010000014.1"/>
</dbReference>
<sequence length="398" mass="44683">MSWPLVRISDICTKVTDGSHNPPKGIDKSDFLMLSSKNIFDDDINFDKPRYLSKENFQSEDKRTQVTIGDVLLTIVGTIGRAAVVNESHGQFVLQRSVAVLKPKPEMICPRFLMYTLQNMSSKLVRESRGVAQKGIYLKQIKELEIPLPPLYVQKQIAAVLEKANTLRGQCQQMEQELNTLAQSVFLDMFGDPAVNPKNWNVQPVKSFLEVTTGNTPSKANDDYYSSDFIEWAKSDNINTPSDYLTKASVYLSEEGKKVARTVSAGSILVTCIAGSPSCIGNAAITDREVAFNQQINAVTPIQGKSVSEYIYMSFIVGKQLIQRASTNSMKGMVSKGNFEKIEFPLPPVEFQEKYSEFFRELLDKRLLANQKFQSEHELFNSLMQKAFKGELELKDVA</sequence>
<organism evidence="6 7">
    <name type="scientific">Pseudoalteromonas holothuriae</name>
    <dbReference type="NCBI Taxonomy" id="2963714"/>
    <lineage>
        <taxon>Bacteria</taxon>
        <taxon>Pseudomonadati</taxon>
        <taxon>Pseudomonadota</taxon>
        <taxon>Gammaproteobacteria</taxon>
        <taxon>Alteromonadales</taxon>
        <taxon>Pseudoalteromonadaceae</taxon>
        <taxon>Pseudoalteromonas</taxon>
    </lineage>
</organism>
<keyword evidence="4" id="KW-0175">Coiled coil</keyword>
<keyword evidence="2" id="KW-0680">Restriction system</keyword>
<dbReference type="SUPFAM" id="SSF116734">
    <property type="entry name" value="DNA methylase specificity domain"/>
    <property type="match status" value="2"/>
</dbReference>
<dbReference type="Gene3D" id="3.90.220.20">
    <property type="entry name" value="DNA methylase specificity domains"/>
    <property type="match status" value="2"/>
</dbReference>
<evidence type="ECO:0000313" key="7">
    <source>
        <dbReference type="Proteomes" id="UP001152485"/>
    </source>
</evidence>
<dbReference type="CDD" id="cd17246">
    <property type="entry name" value="RMtype1_S_SonII-TRD2-CR2_like"/>
    <property type="match status" value="1"/>
</dbReference>
<comment type="caution">
    <text evidence="6">The sequence shown here is derived from an EMBL/GenBank/DDBJ whole genome shotgun (WGS) entry which is preliminary data.</text>
</comment>
<evidence type="ECO:0000256" key="2">
    <source>
        <dbReference type="ARBA" id="ARBA00022747"/>
    </source>
</evidence>
<dbReference type="InterPro" id="IPR044946">
    <property type="entry name" value="Restrct_endonuc_typeI_TRD_sf"/>
</dbReference>
<dbReference type="EMBL" id="CAMAPD010000014">
    <property type="protein sequence ID" value="CAH9063483.1"/>
    <property type="molecule type" value="Genomic_DNA"/>
</dbReference>
<feature type="domain" description="Type I restriction modification DNA specificity" evidence="5">
    <location>
        <begin position="197"/>
        <end position="365"/>
    </location>
</feature>
<accession>A0ABM9GKL7</accession>
<dbReference type="Pfam" id="PF01420">
    <property type="entry name" value="Methylase_S"/>
    <property type="match status" value="2"/>
</dbReference>
<comment type="similarity">
    <text evidence="1">Belongs to the type-I restriction system S methylase family.</text>
</comment>